<dbReference type="PROSITE" id="PS50006">
    <property type="entry name" value="FHA_DOMAIN"/>
    <property type="match status" value="1"/>
</dbReference>
<dbReference type="EMBL" id="JALJOU010000087">
    <property type="protein sequence ID" value="KAK9822473.1"/>
    <property type="molecule type" value="Genomic_DNA"/>
</dbReference>
<evidence type="ECO:0000256" key="1">
    <source>
        <dbReference type="SAM" id="MobiDB-lite"/>
    </source>
</evidence>
<protein>
    <recommendedName>
        <fullName evidence="2">FHA domain-containing protein</fullName>
    </recommendedName>
</protein>
<dbReference type="Pfam" id="PF00498">
    <property type="entry name" value="FHA"/>
    <property type="match status" value="1"/>
</dbReference>
<dbReference type="PANTHER" id="PTHR23308">
    <property type="entry name" value="NUCLEAR INHIBITOR OF PROTEIN PHOSPHATASE-1"/>
    <property type="match status" value="1"/>
</dbReference>
<evidence type="ECO:0000313" key="4">
    <source>
        <dbReference type="Proteomes" id="UP001445335"/>
    </source>
</evidence>
<feature type="region of interest" description="Disordered" evidence="1">
    <location>
        <begin position="1"/>
        <end position="21"/>
    </location>
</feature>
<comment type="caution">
    <text evidence="3">The sequence shown here is derived from an EMBL/GenBank/DDBJ whole genome shotgun (WGS) entry which is preliminary data.</text>
</comment>
<dbReference type="AlphaFoldDB" id="A0AAW1QM14"/>
<reference evidence="3 4" key="1">
    <citation type="journal article" date="2024" name="Nat. Commun.">
        <title>Phylogenomics reveals the evolutionary origins of lichenization in chlorophyte algae.</title>
        <authorList>
            <person name="Puginier C."/>
            <person name="Libourel C."/>
            <person name="Otte J."/>
            <person name="Skaloud P."/>
            <person name="Haon M."/>
            <person name="Grisel S."/>
            <person name="Petersen M."/>
            <person name="Berrin J.G."/>
            <person name="Delaux P.M."/>
            <person name="Dal Grande F."/>
            <person name="Keller J."/>
        </authorList>
    </citation>
    <scope>NUCLEOTIDE SEQUENCE [LARGE SCALE GENOMIC DNA]</scope>
    <source>
        <strain evidence="3 4">SAG 245.80</strain>
    </source>
</reference>
<proteinExistence type="predicted"/>
<dbReference type="InterPro" id="IPR050923">
    <property type="entry name" value="Cell_Proc_Reg/RNA_Proc"/>
</dbReference>
<keyword evidence="4" id="KW-1185">Reference proteome</keyword>
<dbReference type="Gene3D" id="2.60.200.20">
    <property type="match status" value="1"/>
</dbReference>
<evidence type="ECO:0000313" key="3">
    <source>
        <dbReference type="EMBL" id="KAK9822473.1"/>
    </source>
</evidence>
<sequence length="174" mass="18456">MADAGASAPSDQAPSSSGPAAATADLLRLEVTAGPCSGVVFTRPGDLVTVGRTSKSKVHIKDAAVSEKHATLAWERARWVLRDVGSSNGTAVNGKRVQEGEAVVLKDGDVVLFGTDSEVKVQVSRAVDEAVTVEQDLRAECKRWVQRLTAQGEQMANSLHRQWHQAKATLLAAE</sequence>
<organism evidence="3 4">
    <name type="scientific">Elliptochloris bilobata</name>
    <dbReference type="NCBI Taxonomy" id="381761"/>
    <lineage>
        <taxon>Eukaryota</taxon>
        <taxon>Viridiplantae</taxon>
        <taxon>Chlorophyta</taxon>
        <taxon>core chlorophytes</taxon>
        <taxon>Trebouxiophyceae</taxon>
        <taxon>Trebouxiophyceae incertae sedis</taxon>
        <taxon>Elliptochloris clade</taxon>
        <taxon>Elliptochloris</taxon>
    </lineage>
</organism>
<name>A0AAW1QM14_9CHLO</name>
<accession>A0AAW1QM14</accession>
<evidence type="ECO:0000259" key="2">
    <source>
        <dbReference type="PROSITE" id="PS50006"/>
    </source>
</evidence>
<dbReference type="SMART" id="SM00240">
    <property type="entry name" value="FHA"/>
    <property type="match status" value="1"/>
</dbReference>
<feature type="domain" description="FHA" evidence="2">
    <location>
        <begin position="48"/>
        <end position="97"/>
    </location>
</feature>
<dbReference type="InterPro" id="IPR008984">
    <property type="entry name" value="SMAD_FHA_dom_sf"/>
</dbReference>
<dbReference type="Proteomes" id="UP001445335">
    <property type="component" value="Unassembled WGS sequence"/>
</dbReference>
<dbReference type="SUPFAM" id="SSF49879">
    <property type="entry name" value="SMAD/FHA domain"/>
    <property type="match status" value="1"/>
</dbReference>
<dbReference type="InterPro" id="IPR000253">
    <property type="entry name" value="FHA_dom"/>
</dbReference>
<gene>
    <name evidence="3" type="ORF">WJX81_007006</name>
</gene>